<proteinExistence type="predicted"/>
<evidence type="ECO:0000256" key="1">
    <source>
        <dbReference type="SAM" id="Phobius"/>
    </source>
</evidence>
<dbReference type="HOGENOM" id="CLU_092550_0_1_1"/>
<dbReference type="eggNOG" id="ENOG502SSYK">
    <property type="taxonomic scope" value="Eukaryota"/>
</dbReference>
<evidence type="ECO:0000313" key="2">
    <source>
        <dbReference type="EMBL" id="KGQ05563.1"/>
    </source>
</evidence>
<dbReference type="EMBL" id="ANFO01000936">
    <property type="protein sequence ID" value="KGQ05563.1"/>
    <property type="molecule type" value="Genomic_DNA"/>
</dbReference>
<sequence length="137" mass="14822">MGAAISGIKVLIVPAAISLVLFLIVTFAVIPLWRRYRARYSQYLPLDTLGSASSSLRDRITARLAALTLPSTWRHDRGRFAAATGGDEEDDAGEELGRVGERVTAGFAVTGFGSETVRLSRDLEEGFIDDTDSDDSD</sequence>
<dbReference type="STRING" id="1245745.A0A0A2VDE3"/>
<gene>
    <name evidence="2" type="ORF">BBAD15_g9161</name>
</gene>
<keyword evidence="1" id="KW-1133">Transmembrane helix</keyword>
<keyword evidence="1" id="KW-0472">Membrane</keyword>
<dbReference type="OrthoDB" id="5427070at2759"/>
<dbReference type="AlphaFoldDB" id="A0A0A2VDE3"/>
<evidence type="ECO:0000313" key="3">
    <source>
        <dbReference type="Proteomes" id="UP000030106"/>
    </source>
</evidence>
<dbReference type="Proteomes" id="UP000030106">
    <property type="component" value="Unassembled WGS sequence"/>
</dbReference>
<reference evidence="2 3" key="1">
    <citation type="submission" date="2012-10" db="EMBL/GenBank/DDBJ databases">
        <title>Genome sequencing and analysis of entomopathogenic fungi Beauveria bassiana D1-5.</title>
        <authorList>
            <person name="Li Q."/>
            <person name="Wang L."/>
            <person name="Zhang Z."/>
            <person name="Wang Q."/>
            <person name="Ren J."/>
            <person name="Wang M."/>
            <person name="Xu W."/>
            <person name="Wang J."/>
            <person name="Lu Y."/>
            <person name="Du Q."/>
            <person name="Sun Z."/>
        </authorList>
    </citation>
    <scope>NUCLEOTIDE SEQUENCE [LARGE SCALE GENOMIC DNA]</scope>
    <source>
        <strain evidence="2 3">D1-5</strain>
    </source>
</reference>
<keyword evidence="1" id="KW-0812">Transmembrane</keyword>
<organism evidence="2 3">
    <name type="scientific">Beauveria bassiana D1-5</name>
    <dbReference type="NCBI Taxonomy" id="1245745"/>
    <lineage>
        <taxon>Eukaryota</taxon>
        <taxon>Fungi</taxon>
        <taxon>Dikarya</taxon>
        <taxon>Ascomycota</taxon>
        <taxon>Pezizomycotina</taxon>
        <taxon>Sordariomycetes</taxon>
        <taxon>Hypocreomycetidae</taxon>
        <taxon>Hypocreales</taxon>
        <taxon>Cordycipitaceae</taxon>
        <taxon>Beauveria</taxon>
    </lineage>
</organism>
<comment type="caution">
    <text evidence="2">The sequence shown here is derived from an EMBL/GenBank/DDBJ whole genome shotgun (WGS) entry which is preliminary data.</text>
</comment>
<feature type="transmembrane region" description="Helical" evidence="1">
    <location>
        <begin position="12"/>
        <end position="33"/>
    </location>
</feature>
<protein>
    <submittedName>
        <fullName evidence="2">Uncharacterized protein</fullName>
    </submittedName>
</protein>
<name>A0A0A2VDE3_BEABA</name>
<accession>A0A0A2VDE3</accession>